<name>W4HGT1_9RHOB</name>
<evidence type="ECO:0000256" key="4">
    <source>
        <dbReference type="ARBA" id="ARBA00022989"/>
    </source>
</evidence>
<feature type="transmembrane region" description="Helical" evidence="6">
    <location>
        <begin position="379"/>
        <end position="402"/>
    </location>
</feature>
<feature type="domain" description="Cytochrome C biogenesis protein transmembrane" evidence="8">
    <location>
        <begin position="296"/>
        <end position="510"/>
    </location>
</feature>
<feature type="transmembrane region" description="Helical" evidence="6">
    <location>
        <begin position="294"/>
        <end position="318"/>
    </location>
</feature>
<keyword evidence="3" id="KW-0201">Cytochrome c-type biogenesis</keyword>
<dbReference type="PANTHER" id="PTHR32234:SF3">
    <property type="entry name" value="SUPPRESSION OF COPPER SENSITIVITY PROTEIN"/>
    <property type="match status" value="1"/>
</dbReference>
<dbReference type="GO" id="GO:0016020">
    <property type="term" value="C:membrane"/>
    <property type="evidence" value="ECO:0007669"/>
    <property type="project" value="UniProtKB-SubCell"/>
</dbReference>
<keyword evidence="2 6" id="KW-0812">Transmembrane</keyword>
<feature type="transmembrane region" description="Helical" evidence="6">
    <location>
        <begin position="492"/>
        <end position="514"/>
    </location>
</feature>
<dbReference type="AlphaFoldDB" id="W4HGT1"/>
<evidence type="ECO:0000256" key="6">
    <source>
        <dbReference type="SAM" id="Phobius"/>
    </source>
</evidence>
<gene>
    <name evidence="10" type="ORF">ATO8_17910</name>
</gene>
<dbReference type="SUPFAM" id="SSF52833">
    <property type="entry name" value="Thioredoxin-like"/>
    <property type="match status" value="1"/>
</dbReference>
<comment type="subcellular location">
    <subcellularLocation>
        <location evidence="1">Membrane</location>
        <topology evidence="1">Multi-pass membrane protein</topology>
    </subcellularLocation>
</comment>
<feature type="chain" id="PRO_5004843072" evidence="7">
    <location>
        <begin position="25"/>
        <end position="702"/>
    </location>
</feature>
<dbReference type="STRING" id="1379903.ATO8_17910"/>
<dbReference type="Pfam" id="PF13899">
    <property type="entry name" value="Thioredoxin_7"/>
    <property type="match status" value="1"/>
</dbReference>
<dbReference type="InterPro" id="IPR035671">
    <property type="entry name" value="DsbD_gamma"/>
</dbReference>
<dbReference type="EMBL" id="AQQW01000014">
    <property type="protein sequence ID" value="ETW11210.1"/>
    <property type="molecule type" value="Genomic_DNA"/>
</dbReference>
<dbReference type="CDD" id="cd02953">
    <property type="entry name" value="DsbDgamma"/>
    <property type="match status" value="1"/>
</dbReference>
<comment type="caution">
    <text evidence="10">The sequence shown here is derived from an EMBL/GenBank/DDBJ whole genome shotgun (WGS) entry which is preliminary data.</text>
</comment>
<proteinExistence type="predicted"/>
<evidence type="ECO:0000313" key="11">
    <source>
        <dbReference type="Proteomes" id="UP000019063"/>
    </source>
</evidence>
<keyword evidence="11" id="KW-1185">Reference proteome</keyword>
<keyword evidence="4 6" id="KW-1133">Transmembrane helix</keyword>
<keyword evidence="5 6" id="KW-0472">Membrane</keyword>
<dbReference type="GO" id="GO:0015035">
    <property type="term" value="F:protein-disulfide reductase activity"/>
    <property type="evidence" value="ECO:0007669"/>
    <property type="project" value="TreeGrafter"/>
</dbReference>
<protein>
    <submittedName>
        <fullName evidence="10">Thiol:disulfide interchange protein DsbD 1</fullName>
    </submittedName>
</protein>
<dbReference type="RefSeq" id="WP_112324809.1">
    <property type="nucleotide sequence ID" value="NZ_AQQW01000014.1"/>
</dbReference>
<evidence type="ECO:0000256" key="7">
    <source>
        <dbReference type="SAM" id="SignalP"/>
    </source>
</evidence>
<feature type="transmembrane region" description="Helical" evidence="6">
    <location>
        <begin position="423"/>
        <end position="450"/>
    </location>
</feature>
<evidence type="ECO:0000259" key="8">
    <source>
        <dbReference type="Pfam" id="PF02683"/>
    </source>
</evidence>
<evidence type="ECO:0000256" key="5">
    <source>
        <dbReference type="ARBA" id="ARBA00023136"/>
    </source>
</evidence>
<sequence length="702" mass="74145">MLKLFRVVFALIVLGLGLTPRAQAALSDIYDSPAVTARLITAENGVAEGASTLSAGLDLQLGAGWKTYWRTPGEVGLPPRLNWSASRNVAEVDMAWPAPERFTAFGIQNFGYRDEVVFPLRIRLDAPGKPARLSVAVELLTCSKVCIPQSFTLNLDLAAGSGLDEESANRITAYSARVPIEADAAGARAFKYALDGDDLVVTARAAEPFDRPDVFPEANPAIALGEPYIRLGDGGRYLWARMPILSSPDAVPERLSLTVADHDGRAFTGTAEQLSDIPTAPFHESSTMPSWSELAWIALVAFVGGAILNVMPCVLPVLSMKLNAALKTGQSGAIHVRRSFCATAAGVMAFVWLLAALLYGLRGVGLAVGWGTQFQSPLFLAAMVLLMAVFAANMLGGFEFTLPSALQTRLARVGGARGYAGDFLTGAFSAVLATPCSAPFLGTAIAFALAGREIDIVIVFTFLGLGIASPYLAVAAAPGVVDRLPRPGKWMVWVRIFLGCTLAATALWLVWLLWGVGGVWSAALVGMLSLLLFALLVAPARGTAKGAGSIALAALVLAVGPTFGTGSSAGGEELAGPGYTWVAFDRAAIAQAVSRGEVVFVDVTADWCLTCKANKALVLDREPVRSMLDSNDVVPMQADWTRPDPRINRYLKRHDRYAIPFNAVYGPGAPNGIVLSEILTADAVVRALDTARGVSDLATAQN</sequence>
<dbReference type="InterPro" id="IPR003834">
    <property type="entry name" value="Cyt_c_assmbl_TM_dom"/>
</dbReference>
<dbReference type="InterPro" id="IPR028250">
    <property type="entry name" value="DsbDN"/>
</dbReference>
<evidence type="ECO:0000313" key="10">
    <source>
        <dbReference type="EMBL" id="ETW11210.1"/>
    </source>
</evidence>
<dbReference type="Gene3D" id="3.40.30.10">
    <property type="entry name" value="Glutaredoxin"/>
    <property type="match status" value="1"/>
</dbReference>
<feature type="signal peptide" evidence="7">
    <location>
        <begin position="1"/>
        <end position="24"/>
    </location>
</feature>
<dbReference type="Pfam" id="PF02683">
    <property type="entry name" value="DsbD_TM"/>
    <property type="match status" value="1"/>
</dbReference>
<feature type="transmembrane region" description="Helical" evidence="6">
    <location>
        <begin position="339"/>
        <end position="359"/>
    </location>
</feature>
<organism evidence="10 11">
    <name type="scientific">Roseivivax marinus</name>
    <dbReference type="NCBI Taxonomy" id="1379903"/>
    <lineage>
        <taxon>Bacteria</taxon>
        <taxon>Pseudomonadati</taxon>
        <taxon>Pseudomonadota</taxon>
        <taxon>Alphaproteobacteria</taxon>
        <taxon>Rhodobacterales</taxon>
        <taxon>Roseobacteraceae</taxon>
        <taxon>Roseivivax</taxon>
    </lineage>
</organism>
<evidence type="ECO:0000259" key="9">
    <source>
        <dbReference type="Pfam" id="PF11412"/>
    </source>
</evidence>
<dbReference type="Pfam" id="PF11412">
    <property type="entry name" value="DsbD_N"/>
    <property type="match status" value="1"/>
</dbReference>
<dbReference type="eggNOG" id="COG4233">
    <property type="taxonomic scope" value="Bacteria"/>
</dbReference>
<feature type="transmembrane region" description="Helical" evidence="6">
    <location>
        <begin position="520"/>
        <end position="538"/>
    </location>
</feature>
<keyword evidence="7" id="KW-0732">Signal</keyword>
<evidence type="ECO:0000256" key="3">
    <source>
        <dbReference type="ARBA" id="ARBA00022748"/>
    </source>
</evidence>
<accession>W4HGT1</accession>
<dbReference type="PANTHER" id="PTHR32234">
    <property type="entry name" value="THIOL:DISULFIDE INTERCHANGE PROTEIN DSBD"/>
    <property type="match status" value="1"/>
</dbReference>
<dbReference type="Proteomes" id="UP000019063">
    <property type="component" value="Unassembled WGS sequence"/>
</dbReference>
<evidence type="ECO:0000256" key="2">
    <source>
        <dbReference type="ARBA" id="ARBA00022692"/>
    </source>
</evidence>
<reference evidence="10 11" key="1">
    <citation type="journal article" date="2014" name="Antonie Van Leeuwenhoek">
        <title>Roseivivax atlanticus sp. nov., isolated from surface seawater of the Atlantic Ocean.</title>
        <authorList>
            <person name="Li G."/>
            <person name="Lai Q."/>
            <person name="Liu X."/>
            <person name="Sun F."/>
            <person name="Shao Z."/>
        </authorList>
    </citation>
    <scope>NUCLEOTIDE SEQUENCE [LARGE SCALE GENOMIC DNA]</scope>
    <source>
        <strain evidence="10 11">22II-s10s</strain>
    </source>
</reference>
<dbReference type="GO" id="GO:0017004">
    <property type="term" value="P:cytochrome complex assembly"/>
    <property type="evidence" value="ECO:0007669"/>
    <property type="project" value="UniProtKB-KW"/>
</dbReference>
<feature type="domain" description="Thiol:disulfide interchange protein DsbD N-terminal" evidence="9">
    <location>
        <begin position="53"/>
        <end position="150"/>
    </location>
</feature>
<dbReference type="InterPro" id="IPR036249">
    <property type="entry name" value="Thioredoxin-like_sf"/>
</dbReference>
<feature type="transmembrane region" description="Helical" evidence="6">
    <location>
        <begin position="456"/>
        <end position="480"/>
    </location>
</feature>
<dbReference type="eggNOG" id="COG4232">
    <property type="taxonomic scope" value="Bacteria"/>
</dbReference>
<evidence type="ECO:0000256" key="1">
    <source>
        <dbReference type="ARBA" id="ARBA00004141"/>
    </source>
</evidence>
<dbReference type="GO" id="GO:0045454">
    <property type="term" value="P:cell redox homeostasis"/>
    <property type="evidence" value="ECO:0007669"/>
    <property type="project" value="TreeGrafter"/>
</dbReference>